<sequence length="438" mass="49402">MVCSCHTVALSIFVKSIAHVQLPGAHVSASVAAAGAHLSRRFPALAGLKGAARPFLTPSSRPLHTSCSKQSDLADTLERAVRDQRKATHRAVAAADAWQDSSGREAHSTNSRRQYNAAGSARKPQSSSRKTRPQRGSLEPSQTRRTKPQSLPITSETKAVKVPSNLIIESPENPVKEAKQSMAVAAKKPKAEPKKSKTVPRAKFAETSTEAAEPTLGFEGLNINSDRHSARHVAAEQPWGARLEPRGERTRIPRETMEAPQRSAQAWESKRSKPLEEAEEEGQDEDEKWTLPDWRAQKERLKEKFPEGWNPRKKLSPDALAGIRALNAEFPDIYTTQELAKKFEQSPEAIRRILRSKWTPTAEEEIDRQTRWHKRGLKVWNRWSAQGKKPPLRWRLEGIRDRRHLFRKEPLKTPEHSARGKHKRTLIRAQQKLSESMM</sequence>
<feature type="region of interest" description="Disordered" evidence="6">
    <location>
        <begin position="93"/>
        <end position="158"/>
    </location>
</feature>
<evidence type="ECO:0000256" key="5">
    <source>
        <dbReference type="ARBA" id="ARBA00022946"/>
    </source>
</evidence>
<evidence type="ECO:0000256" key="6">
    <source>
        <dbReference type="SAM" id="MobiDB-lite"/>
    </source>
</evidence>
<gene>
    <name evidence="7" type="ORF">B0T24DRAFT_630083</name>
</gene>
<feature type="compositionally biased region" description="Polar residues" evidence="6">
    <location>
        <begin position="139"/>
        <end position="157"/>
    </location>
</feature>
<dbReference type="AlphaFoldDB" id="A0AAE0K7M5"/>
<comment type="similarity">
    <text evidence="3">Belongs to the RRG9 family.</text>
</comment>
<evidence type="ECO:0000256" key="3">
    <source>
        <dbReference type="ARBA" id="ARBA00010895"/>
    </source>
</evidence>
<comment type="function">
    <text evidence="1">Required for respiratory activity and maintenance and expression of the mitochondrial genome.</text>
</comment>
<reference evidence="7" key="2">
    <citation type="submission" date="2023-06" db="EMBL/GenBank/DDBJ databases">
        <authorList>
            <consortium name="Lawrence Berkeley National Laboratory"/>
            <person name="Haridas S."/>
            <person name="Hensen N."/>
            <person name="Bonometti L."/>
            <person name="Westerberg I."/>
            <person name="Brannstrom I.O."/>
            <person name="Guillou S."/>
            <person name="Cros-Aarteil S."/>
            <person name="Calhoun S."/>
            <person name="Kuo A."/>
            <person name="Mondo S."/>
            <person name="Pangilinan J."/>
            <person name="Riley R."/>
            <person name="Labutti K."/>
            <person name="Andreopoulos B."/>
            <person name="Lipzen A."/>
            <person name="Chen C."/>
            <person name="Yanf M."/>
            <person name="Daum C."/>
            <person name="Ng V."/>
            <person name="Clum A."/>
            <person name="Steindorff A."/>
            <person name="Ohm R."/>
            <person name="Martin F."/>
            <person name="Silar P."/>
            <person name="Natvig D."/>
            <person name="Lalanne C."/>
            <person name="Gautier V."/>
            <person name="Ament-Velasquez S.L."/>
            <person name="Kruys A."/>
            <person name="Hutchinson M.I."/>
            <person name="Powell A.J."/>
            <person name="Barry K."/>
            <person name="Miller A.N."/>
            <person name="Grigoriev I.V."/>
            <person name="Debuchy R."/>
            <person name="Gladieux P."/>
            <person name="Thoren M.H."/>
            <person name="Johannesson H."/>
        </authorList>
    </citation>
    <scope>NUCLEOTIDE SEQUENCE</scope>
    <source>
        <strain evidence="7">CBS 958.72</strain>
    </source>
</reference>
<feature type="compositionally biased region" description="Basic and acidic residues" evidence="6">
    <location>
        <begin position="243"/>
        <end position="257"/>
    </location>
</feature>
<comment type="subcellular location">
    <subcellularLocation>
        <location evidence="2">Mitochondrion</location>
    </subcellularLocation>
</comment>
<feature type="region of interest" description="Disordered" evidence="6">
    <location>
        <begin position="228"/>
        <end position="293"/>
    </location>
</feature>
<comment type="caution">
    <text evidence="7">The sequence shown here is derived from an EMBL/GenBank/DDBJ whole genome shotgun (WGS) entry which is preliminary data.</text>
</comment>
<proteinExistence type="inferred from homology"/>
<keyword evidence="8" id="KW-1185">Reference proteome</keyword>
<dbReference type="EMBL" id="JAULSN010000005">
    <property type="protein sequence ID" value="KAK3371688.1"/>
    <property type="molecule type" value="Genomic_DNA"/>
</dbReference>
<dbReference type="Pfam" id="PF06413">
    <property type="entry name" value="Neugrin"/>
    <property type="match status" value="1"/>
</dbReference>
<dbReference type="Proteomes" id="UP001287356">
    <property type="component" value="Unassembled WGS sequence"/>
</dbReference>
<accession>A0AAE0K7M5</accession>
<feature type="compositionally biased region" description="Acidic residues" evidence="6">
    <location>
        <begin position="277"/>
        <end position="287"/>
    </location>
</feature>
<evidence type="ECO:0000256" key="4">
    <source>
        <dbReference type="ARBA" id="ARBA00013566"/>
    </source>
</evidence>
<feature type="region of interest" description="Disordered" evidence="6">
    <location>
        <begin position="183"/>
        <end position="210"/>
    </location>
</feature>
<evidence type="ECO:0000256" key="2">
    <source>
        <dbReference type="ARBA" id="ARBA00004173"/>
    </source>
</evidence>
<evidence type="ECO:0000313" key="8">
    <source>
        <dbReference type="Proteomes" id="UP001287356"/>
    </source>
</evidence>
<dbReference type="GO" id="GO:0005634">
    <property type="term" value="C:nucleus"/>
    <property type="evidence" value="ECO:0007669"/>
    <property type="project" value="TreeGrafter"/>
</dbReference>
<dbReference type="InterPro" id="IPR010487">
    <property type="entry name" value="NGRN/Rrg9"/>
</dbReference>
<organism evidence="7 8">
    <name type="scientific">Lasiosphaeria ovina</name>
    <dbReference type="NCBI Taxonomy" id="92902"/>
    <lineage>
        <taxon>Eukaryota</taxon>
        <taxon>Fungi</taxon>
        <taxon>Dikarya</taxon>
        <taxon>Ascomycota</taxon>
        <taxon>Pezizomycotina</taxon>
        <taxon>Sordariomycetes</taxon>
        <taxon>Sordariomycetidae</taxon>
        <taxon>Sordariales</taxon>
        <taxon>Lasiosphaeriaceae</taxon>
        <taxon>Lasiosphaeria</taxon>
    </lineage>
</organism>
<evidence type="ECO:0000313" key="7">
    <source>
        <dbReference type="EMBL" id="KAK3371688.1"/>
    </source>
</evidence>
<reference evidence="7" key="1">
    <citation type="journal article" date="2023" name="Mol. Phylogenet. Evol.">
        <title>Genome-scale phylogeny and comparative genomics of the fungal order Sordariales.</title>
        <authorList>
            <person name="Hensen N."/>
            <person name="Bonometti L."/>
            <person name="Westerberg I."/>
            <person name="Brannstrom I.O."/>
            <person name="Guillou S."/>
            <person name="Cros-Aarteil S."/>
            <person name="Calhoun S."/>
            <person name="Haridas S."/>
            <person name="Kuo A."/>
            <person name="Mondo S."/>
            <person name="Pangilinan J."/>
            <person name="Riley R."/>
            <person name="LaButti K."/>
            <person name="Andreopoulos B."/>
            <person name="Lipzen A."/>
            <person name="Chen C."/>
            <person name="Yan M."/>
            <person name="Daum C."/>
            <person name="Ng V."/>
            <person name="Clum A."/>
            <person name="Steindorff A."/>
            <person name="Ohm R.A."/>
            <person name="Martin F."/>
            <person name="Silar P."/>
            <person name="Natvig D.O."/>
            <person name="Lalanne C."/>
            <person name="Gautier V."/>
            <person name="Ament-Velasquez S.L."/>
            <person name="Kruys A."/>
            <person name="Hutchinson M.I."/>
            <person name="Powell A.J."/>
            <person name="Barry K."/>
            <person name="Miller A.N."/>
            <person name="Grigoriev I.V."/>
            <person name="Debuchy R."/>
            <person name="Gladieux P."/>
            <person name="Hiltunen Thoren M."/>
            <person name="Johannesson H."/>
        </authorList>
    </citation>
    <scope>NUCLEOTIDE SEQUENCE</scope>
    <source>
        <strain evidence="7">CBS 958.72</strain>
    </source>
</reference>
<dbReference type="PANTHER" id="PTHR13475:SF3">
    <property type="entry name" value="NEUGRIN"/>
    <property type="match status" value="1"/>
</dbReference>
<name>A0AAE0K7M5_9PEZI</name>
<keyword evidence="5" id="KW-0809">Transit peptide</keyword>
<dbReference type="GO" id="GO:0005739">
    <property type="term" value="C:mitochondrion"/>
    <property type="evidence" value="ECO:0007669"/>
    <property type="project" value="UniProtKB-SubCell"/>
</dbReference>
<protein>
    <recommendedName>
        <fullName evidence="4">Required for respiratory growth protein 9, mitochondrial</fullName>
    </recommendedName>
</protein>
<dbReference type="PANTHER" id="PTHR13475">
    <property type="entry name" value="NEUGRIN"/>
    <property type="match status" value="1"/>
</dbReference>
<evidence type="ECO:0000256" key="1">
    <source>
        <dbReference type="ARBA" id="ARBA00003548"/>
    </source>
</evidence>